<evidence type="ECO:0000313" key="3">
    <source>
        <dbReference type="Proteomes" id="UP000308430"/>
    </source>
</evidence>
<dbReference type="InterPro" id="IPR036249">
    <property type="entry name" value="Thioredoxin-like_sf"/>
</dbReference>
<dbReference type="Gene3D" id="3.40.30.10">
    <property type="entry name" value="Glutaredoxin"/>
    <property type="match status" value="1"/>
</dbReference>
<feature type="chain" id="PRO_5020746400" evidence="1">
    <location>
        <begin position="34"/>
        <end position="157"/>
    </location>
</feature>
<accession>A0A4S4AZ05</accession>
<dbReference type="SUPFAM" id="SSF52833">
    <property type="entry name" value="Thioredoxin-like"/>
    <property type="match status" value="1"/>
</dbReference>
<organism evidence="2 3">
    <name type="scientific">Pseudothauera nasutitermitis</name>
    <dbReference type="NCBI Taxonomy" id="2565930"/>
    <lineage>
        <taxon>Bacteria</taxon>
        <taxon>Pseudomonadati</taxon>
        <taxon>Pseudomonadota</taxon>
        <taxon>Betaproteobacteria</taxon>
        <taxon>Rhodocyclales</taxon>
        <taxon>Zoogloeaceae</taxon>
        <taxon>Pseudothauera</taxon>
    </lineage>
</organism>
<dbReference type="EMBL" id="SSOC01000004">
    <property type="protein sequence ID" value="THF64581.1"/>
    <property type="molecule type" value="Genomic_DNA"/>
</dbReference>
<feature type="signal peptide" evidence="1">
    <location>
        <begin position="1"/>
        <end position="33"/>
    </location>
</feature>
<gene>
    <name evidence="2" type="ORF">E6C76_10985</name>
</gene>
<reference evidence="2 3" key="1">
    <citation type="submission" date="2019-04" db="EMBL/GenBank/DDBJ databases">
        <title>Azoarcus nasutitermitis sp. nov. isolated from termite nest.</title>
        <authorList>
            <person name="Lin S.-Y."/>
            <person name="Hameed A."/>
            <person name="Hsu Y.-H."/>
            <person name="Young C.-C."/>
        </authorList>
    </citation>
    <scope>NUCLEOTIDE SEQUENCE [LARGE SCALE GENOMIC DNA]</scope>
    <source>
        <strain evidence="2 3">CC-YHH838</strain>
    </source>
</reference>
<sequence>MISLLTRKNTIRQNVVRCGLLLGLALAAGGALAGSEVVELQPDELADFIARHGRAVVQFTSPDRGCGFCIGADTKFDAAAALNKDDTLVFARVQWSPWRAFPISQLGYNLYAIPQQIVFRDGQPFGQIIGTQNGPEALLKQFAQIAETGSKVHFASP</sequence>
<evidence type="ECO:0000256" key="1">
    <source>
        <dbReference type="SAM" id="SignalP"/>
    </source>
</evidence>
<dbReference type="RefSeq" id="WP_136348300.1">
    <property type="nucleotide sequence ID" value="NZ_SSOC01000004.1"/>
</dbReference>
<protein>
    <submittedName>
        <fullName evidence="2">Thioredoxin family protein</fullName>
    </submittedName>
</protein>
<name>A0A4S4AZ05_9RHOO</name>
<dbReference type="Proteomes" id="UP000308430">
    <property type="component" value="Unassembled WGS sequence"/>
</dbReference>
<proteinExistence type="predicted"/>
<keyword evidence="1" id="KW-0732">Signal</keyword>
<dbReference type="AlphaFoldDB" id="A0A4S4AZ05"/>
<evidence type="ECO:0000313" key="2">
    <source>
        <dbReference type="EMBL" id="THF64581.1"/>
    </source>
</evidence>
<keyword evidence="3" id="KW-1185">Reference proteome</keyword>
<comment type="caution">
    <text evidence="2">The sequence shown here is derived from an EMBL/GenBank/DDBJ whole genome shotgun (WGS) entry which is preliminary data.</text>
</comment>
<dbReference type="OrthoDB" id="8748230at2"/>
<dbReference type="CDD" id="cd02947">
    <property type="entry name" value="TRX_family"/>
    <property type="match status" value="1"/>
</dbReference>